<dbReference type="EMBL" id="JACRTC010000013">
    <property type="protein sequence ID" value="MBC8571440.1"/>
    <property type="molecule type" value="Genomic_DNA"/>
</dbReference>
<dbReference type="InterPro" id="IPR008323">
    <property type="entry name" value="UCP033563"/>
</dbReference>
<dbReference type="Pfam" id="PF06245">
    <property type="entry name" value="DUF1015"/>
    <property type="match status" value="1"/>
</dbReference>
<dbReference type="PANTHER" id="PTHR36454:SF1">
    <property type="entry name" value="DUF1015 DOMAIN-CONTAINING PROTEIN"/>
    <property type="match status" value="1"/>
</dbReference>
<dbReference type="RefSeq" id="WP_262398467.1">
    <property type="nucleotide sequence ID" value="NZ_JACRTC010000013.1"/>
</dbReference>
<proteinExistence type="predicted"/>
<sequence length="428" mass="48849">MATVKGFRGVRFTEKAGTIAELCCPPYDIISEEQRQNYLAQNPHNVIRLELPRGEHPYEEAAKTLQTWLSNGVLSQDEKEGLYIYEEEFTARGVPNKIKGFICLVKVEDFSKGVVLPHEETLSKAKTDRFNLQMATGCQFSQIYSLYIDHEHTTLSLIDALSDREPDAVFTDEGDVTHRLWCVYDEDVIAQVGQQFAGRKLYIADGHHRYETSINIRNALREKGVITDDSHPGNYVMMMLCDMEHPGLVVFPTHRLIRDMPDVDIPDLLKKCEEFFDITPALPLSSLQEKLDEDYAQGKKSFALYTGSQDYTLLTLRDLGAVKRLEPKMSDDYCNLDVSVLHTLVLEHILGIDKENMMNQVNLNYTRVLEEAIDKVQDGTYNFSFIMNPTKVEEIGRVAEGGEKMPQKSTYFYPKLTTGLVMNKFMDL</sequence>
<dbReference type="AlphaFoldDB" id="A0A926ICT3"/>
<evidence type="ECO:0000313" key="1">
    <source>
        <dbReference type="EMBL" id="MBC8571440.1"/>
    </source>
</evidence>
<dbReference type="PANTHER" id="PTHR36454">
    <property type="entry name" value="LMO2823 PROTEIN"/>
    <property type="match status" value="1"/>
</dbReference>
<keyword evidence="2" id="KW-1185">Reference proteome</keyword>
<dbReference type="Proteomes" id="UP000660861">
    <property type="component" value="Unassembled WGS sequence"/>
</dbReference>
<accession>A0A926ICT3</accession>
<dbReference type="PIRSF" id="PIRSF033563">
    <property type="entry name" value="UCP033563"/>
    <property type="match status" value="1"/>
</dbReference>
<protein>
    <submittedName>
        <fullName evidence="1">DUF1015 domain-containing protein</fullName>
    </submittedName>
</protein>
<organism evidence="1 2">
    <name type="scientific">Zongyangia hominis</name>
    <dbReference type="NCBI Taxonomy" id="2763677"/>
    <lineage>
        <taxon>Bacteria</taxon>
        <taxon>Bacillati</taxon>
        <taxon>Bacillota</taxon>
        <taxon>Clostridia</taxon>
        <taxon>Eubacteriales</taxon>
        <taxon>Oscillospiraceae</taxon>
        <taxon>Zongyangia</taxon>
    </lineage>
</organism>
<gene>
    <name evidence="1" type="ORF">H8709_11500</name>
</gene>
<name>A0A926ICT3_9FIRM</name>
<comment type="caution">
    <text evidence="1">The sequence shown here is derived from an EMBL/GenBank/DDBJ whole genome shotgun (WGS) entry which is preliminary data.</text>
</comment>
<reference evidence="1" key="1">
    <citation type="submission" date="2020-08" db="EMBL/GenBank/DDBJ databases">
        <title>Genome public.</title>
        <authorList>
            <person name="Liu C."/>
            <person name="Sun Q."/>
        </authorList>
    </citation>
    <scope>NUCLEOTIDE SEQUENCE</scope>
    <source>
        <strain evidence="1">NSJ-54</strain>
    </source>
</reference>
<evidence type="ECO:0000313" key="2">
    <source>
        <dbReference type="Proteomes" id="UP000660861"/>
    </source>
</evidence>